<dbReference type="KEGG" id="hazt:108680112"/>
<feature type="compositionally biased region" description="Acidic residues" evidence="2">
    <location>
        <begin position="482"/>
        <end position="493"/>
    </location>
</feature>
<feature type="region of interest" description="Disordered" evidence="2">
    <location>
        <begin position="462"/>
        <end position="493"/>
    </location>
</feature>
<evidence type="ECO:0000256" key="2">
    <source>
        <dbReference type="SAM" id="MobiDB-lite"/>
    </source>
</evidence>
<evidence type="ECO:0000256" key="1">
    <source>
        <dbReference type="SAM" id="Coils"/>
    </source>
</evidence>
<evidence type="ECO:0000313" key="4">
    <source>
        <dbReference type="RefSeq" id="XP_018024357.1"/>
    </source>
</evidence>
<dbReference type="AlphaFoldDB" id="A0A8B7PFI8"/>
<gene>
    <name evidence="4 5 6" type="primary">LOC108680112</name>
</gene>
<dbReference type="GeneID" id="108680112"/>
<feature type="region of interest" description="Disordered" evidence="2">
    <location>
        <begin position="1"/>
        <end position="21"/>
    </location>
</feature>
<dbReference type="RefSeq" id="XP_018024357.1">
    <property type="nucleotide sequence ID" value="XM_018168868.2"/>
</dbReference>
<dbReference type="Proteomes" id="UP000694843">
    <property type="component" value="Unplaced"/>
</dbReference>
<evidence type="ECO:0000313" key="3">
    <source>
        <dbReference type="Proteomes" id="UP000694843"/>
    </source>
</evidence>
<reference evidence="4 5" key="1">
    <citation type="submission" date="2025-04" db="UniProtKB">
        <authorList>
            <consortium name="RefSeq"/>
        </authorList>
    </citation>
    <scope>IDENTIFICATION</scope>
    <source>
        <tissue evidence="4 5">Whole organism</tissue>
    </source>
</reference>
<dbReference type="RefSeq" id="XP_047736152.1">
    <property type="nucleotide sequence ID" value="XM_047880196.1"/>
</dbReference>
<feature type="compositionally biased region" description="Polar residues" evidence="2">
    <location>
        <begin position="1"/>
        <end position="19"/>
    </location>
</feature>
<accession>A0A8B7PFI8</accession>
<evidence type="ECO:0000313" key="6">
    <source>
        <dbReference type="RefSeq" id="XP_047736152.1"/>
    </source>
</evidence>
<name>A0A8B7PFI8_HYAAZ</name>
<organism evidence="3 4">
    <name type="scientific">Hyalella azteca</name>
    <name type="common">Amphipod</name>
    <dbReference type="NCBI Taxonomy" id="294128"/>
    <lineage>
        <taxon>Eukaryota</taxon>
        <taxon>Metazoa</taxon>
        <taxon>Ecdysozoa</taxon>
        <taxon>Arthropoda</taxon>
        <taxon>Crustacea</taxon>
        <taxon>Multicrustacea</taxon>
        <taxon>Malacostraca</taxon>
        <taxon>Eumalacostraca</taxon>
        <taxon>Peracarida</taxon>
        <taxon>Amphipoda</taxon>
        <taxon>Senticaudata</taxon>
        <taxon>Talitrida</taxon>
        <taxon>Talitroidea</taxon>
        <taxon>Hyalellidae</taxon>
        <taxon>Hyalella</taxon>
    </lineage>
</organism>
<protein>
    <submittedName>
        <fullName evidence="4 5">Uncharacterized protein LOC108680112</fullName>
    </submittedName>
</protein>
<keyword evidence="1" id="KW-0175">Coiled coil</keyword>
<feature type="region of interest" description="Disordered" evidence="2">
    <location>
        <begin position="361"/>
        <end position="420"/>
    </location>
</feature>
<proteinExistence type="predicted"/>
<evidence type="ECO:0000313" key="5">
    <source>
        <dbReference type="RefSeq" id="XP_047736151.1"/>
    </source>
</evidence>
<feature type="coiled-coil region" evidence="1">
    <location>
        <begin position="156"/>
        <end position="183"/>
    </location>
</feature>
<sequence length="776" mass="85598">MTAENTKNWEGGSLRSSLDSNDELHFDDQNVYRRQPVHKITNKPPTDRRSLTEPVGVAAISVLRRNVSAPSMSDDRALTVGLPSVEAVQSNPGRVVELLAKYQSKVRDSKRMLSRLRLQKDAQLNIIKTQLFYLESQLRKEQKEILSKLDQRDATIASQQHEITKLRKDNRRLMNRLKKLSEGQETSSGGGQYFTTSACSSSEFSDASIYGTLLPRSSGVSTSMIDLPSRLSPSVSSVPREIGCTVGSNNISLRAKEQKYMTSPKKFNHNSKPAWEGQLRNSKSVEAVNPNVASVRAMTDRVLHKPPIAEKPKVCSAGCIPTNASRAPTQNRPPQLPLTTASQVVRGPRQCTIVSTISRLLEEESDGAGGGSSSEPSSPEATLKPQTPRVIRLARQYEGIVASKRPNTDTSSSAANSASPEFIRSQERVIKSLLMDEYEVTSGYNSDAISDHDYENIRLASDSVSTSSSSHNLRSESREDGRDEGDEEGYVEEEDNYVVLQPTMLDNTNTSVWEVTESEDLPIYSNVNFDTSELASGGRLQMPIPSRGVTRSKSLDDILETNLDSPVLRPVSVPSTPSKLQEVVQSCSSQGVTDNQSRSRLTFGQMIPDRRPPDHMADNFEEFTLDSLVLDEDQESARATHFRNEANNRKGKENLLPTYELRRCGDGAEMQSDSPPAQVTSATAELCASCVGAPNVAAGGGINCHTYEKFLEATGLSQKSILTPSRMFSNHRSMLKPRDIKHRDKLRAAFTTLATLEEAPSPTPQNPSRYWTEPYL</sequence>
<feature type="region of interest" description="Disordered" evidence="2">
    <location>
        <begin position="757"/>
        <end position="776"/>
    </location>
</feature>
<dbReference type="RefSeq" id="XP_047736151.1">
    <property type="nucleotide sequence ID" value="XM_047880195.1"/>
</dbReference>
<keyword evidence="3" id="KW-1185">Reference proteome</keyword>
<dbReference type="OrthoDB" id="6158299at2759"/>
<feature type="compositionally biased region" description="Low complexity" evidence="2">
    <location>
        <begin position="462"/>
        <end position="472"/>
    </location>
</feature>